<gene>
    <name evidence="2" type="ORF">BGO89_00885</name>
</gene>
<dbReference type="EMBL" id="MKVH01000002">
    <property type="protein sequence ID" value="OJX61177.1"/>
    <property type="molecule type" value="Genomic_DNA"/>
</dbReference>
<dbReference type="Gene3D" id="3.10.180.10">
    <property type="entry name" value="2,3-Dihydroxybiphenyl 1,2-Dioxygenase, domain 1"/>
    <property type="match status" value="1"/>
</dbReference>
<dbReference type="AlphaFoldDB" id="A0A1M3L6I7"/>
<organism evidence="2 3">
    <name type="scientific">Candidatus Kapaibacterium thiocyanatum</name>
    <dbReference type="NCBI Taxonomy" id="1895771"/>
    <lineage>
        <taxon>Bacteria</taxon>
        <taxon>Pseudomonadati</taxon>
        <taxon>Candidatus Kapaibacteriota</taxon>
        <taxon>Candidatus Kapaibacteriia</taxon>
        <taxon>Candidatus Kapaibacteriales</taxon>
        <taxon>Candidatus Kapaibacteriaceae</taxon>
        <taxon>Candidatus Kapaibacterium</taxon>
    </lineage>
</organism>
<dbReference type="InterPro" id="IPR053863">
    <property type="entry name" value="Glyoxy/Ble-like_N"/>
</dbReference>
<dbReference type="SUPFAM" id="SSF54593">
    <property type="entry name" value="Glyoxalase/Bleomycin resistance protein/Dihydroxybiphenyl dioxygenase"/>
    <property type="match status" value="1"/>
</dbReference>
<dbReference type="Pfam" id="PF22677">
    <property type="entry name" value="Ble-like_N"/>
    <property type="match status" value="1"/>
</dbReference>
<dbReference type="InterPro" id="IPR029068">
    <property type="entry name" value="Glyas_Bleomycin-R_OHBP_Dase"/>
</dbReference>
<name>A0A1M3L6I7_9BACT</name>
<comment type="caution">
    <text evidence="2">The sequence shown here is derived from an EMBL/GenBank/DDBJ whole genome shotgun (WGS) entry which is preliminary data.</text>
</comment>
<sequence length="133" mass="15105">MARQMFVNLPVKNLDKSVEFFTKLGFTFNPQYTDENATCMIVGESSFVMLLMEPFFRTFITKDICDTSRQVEVITAISSNDRADVDDMVTKAIAAGGGTPREALDYGFMYNRAFTDLDGHIWEVFWMDPNGMP</sequence>
<evidence type="ECO:0000259" key="1">
    <source>
        <dbReference type="PROSITE" id="PS51819"/>
    </source>
</evidence>
<dbReference type="PANTHER" id="PTHR36503">
    <property type="entry name" value="BLR2520 PROTEIN"/>
    <property type="match status" value="1"/>
</dbReference>
<evidence type="ECO:0000313" key="2">
    <source>
        <dbReference type="EMBL" id="OJX61177.1"/>
    </source>
</evidence>
<keyword evidence="2" id="KW-0223">Dioxygenase</keyword>
<dbReference type="GO" id="GO:0051213">
    <property type="term" value="F:dioxygenase activity"/>
    <property type="evidence" value="ECO:0007669"/>
    <property type="project" value="UniProtKB-KW"/>
</dbReference>
<proteinExistence type="predicted"/>
<feature type="domain" description="VOC" evidence="1">
    <location>
        <begin position="3"/>
        <end position="127"/>
    </location>
</feature>
<reference evidence="2 3" key="1">
    <citation type="submission" date="2016-09" db="EMBL/GenBank/DDBJ databases">
        <title>Genome-resolved meta-omics ties microbial dynamics to process performance in biotechnology for thiocyanate degradation.</title>
        <authorList>
            <person name="Kantor R.S."/>
            <person name="Huddy R.J."/>
            <person name="Iyer R."/>
            <person name="Thomas B.C."/>
            <person name="Brown C.T."/>
            <person name="Anantharaman K."/>
            <person name="Tringe S."/>
            <person name="Hettich R.L."/>
            <person name="Harrison S.T."/>
            <person name="Banfield J.F."/>
        </authorList>
    </citation>
    <scope>NUCLEOTIDE SEQUENCE [LARGE SCALE GENOMIC DNA]</scope>
    <source>
        <strain evidence="2">59-99</strain>
    </source>
</reference>
<dbReference type="Proteomes" id="UP000184233">
    <property type="component" value="Unassembled WGS sequence"/>
</dbReference>
<accession>A0A1M3L6I7</accession>
<dbReference type="InterPro" id="IPR037523">
    <property type="entry name" value="VOC_core"/>
</dbReference>
<evidence type="ECO:0000313" key="3">
    <source>
        <dbReference type="Proteomes" id="UP000184233"/>
    </source>
</evidence>
<protein>
    <submittedName>
        <fullName evidence="2">Extradiol dioxygenase</fullName>
    </submittedName>
</protein>
<dbReference type="PROSITE" id="PS51819">
    <property type="entry name" value="VOC"/>
    <property type="match status" value="1"/>
</dbReference>
<dbReference type="PANTHER" id="PTHR36503:SF2">
    <property type="entry name" value="BLR2408 PROTEIN"/>
    <property type="match status" value="1"/>
</dbReference>
<keyword evidence="2" id="KW-0560">Oxidoreductase</keyword>